<evidence type="ECO:0000313" key="4">
    <source>
        <dbReference type="EMBL" id="GIM46484.1"/>
    </source>
</evidence>
<protein>
    <recommendedName>
        <fullName evidence="3">Thioesterase domain-containing protein</fullName>
    </recommendedName>
</protein>
<dbReference type="PANTHER" id="PTHR43240">
    <property type="entry name" value="1,4-DIHYDROXY-2-NAPHTHOYL-COA THIOESTERASE 1"/>
    <property type="match status" value="1"/>
</dbReference>
<evidence type="ECO:0000313" key="5">
    <source>
        <dbReference type="Proteomes" id="UP001057291"/>
    </source>
</evidence>
<dbReference type="Pfam" id="PF03061">
    <property type="entry name" value="4HBT"/>
    <property type="match status" value="1"/>
</dbReference>
<accession>A0AAV4LF75</accession>
<keyword evidence="5" id="KW-1185">Reference proteome</keyword>
<gene>
    <name evidence="4" type="ORF">DNHGIG_20330</name>
</gene>
<dbReference type="AlphaFoldDB" id="A0AAV4LF75"/>
<dbReference type="GO" id="GO:0005829">
    <property type="term" value="C:cytosol"/>
    <property type="evidence" value="ECO:0007669"/>
    <property type="project" value="TreeGrafter"/>
</dbReference>
<dbReference type="InterPro" id="IPR006683">
    <property type="entry name" value="Thioestr_dom"/>
</dbReference>
<dbReference type="SUPFAM" id="SSF54637">
    <property type="entry name" value="Thioesterase/thiol ester dehydrase-isomerase"/>
    <property type="match status" value="1"/>
</dbReference>
<dbReference type="GO" id="GO:0061522">
    <property type="term" value="F:1,4-dihydroxy-2-naphthoyl-CoA thioesterase activity"/>
    <property type="evidence" value="ECO:0007669"/>
    <property type="project" value="TreeGrafter"/>
</dbReference>
<evidence type="ECO:0000259" key="3">
    <source>
        <dbReference type="Pfam" id="PF03061"/>
    </source>
</evidence>
<organism evidence="4 5">
    <name type="scientific">Collibacillus ludicampi</name>
    <dbReference type="NCBI Taxonomy" id="2771369"/>
    <lineage>
        <taxon>Bacteria</taxon>
        <taxon>Bacillati</taxon>
        <taxon>Bacillota</taxon>
        <taxon>Bacilli</taxon>
        <taxon>Bacillales</taxon>
        <taxon>Alicyclobacillaceae</taxon>
        <taxon>Collibacillus</taxon>
    </lineage>
</organism>
<dbReference type="Proteomes" id="UP001057291">
    <property type="component" value="Unassembled WGS sequence"/>
</dbReference>
<dbReference type="Gene3D" id="3.10.129.10">
    <property type="entry name" value="Hotdog Thioesterase"/>
    <property type="match status" value="1"/>
</dbReference>
<keyword evidence="2" id="KW-0378">Hydrolase</keyword>
<evidence type="ECO:0000256" key="1">
    <source>
        <dbReference type="ARBA" id="ARBA00008324"/>
    </source>
</evidence>
<feature type="domain" description="Thioesterase" evidence="3">
    <location>
        <begin position="11"/>
        <end position="67"/>
    </location>
</feature>
<comment type="similarity">
    <text evidence="1">Belongs to the thioesterase PaaI family.</text>
</comment>
<comment type="caution">
    <text evidence="4">The sequence shown here is derived from an EMBL/GenBank/DDBJ whole genome shotgun (WGS) entry which is preliminary data.</text>
</comment>
<evidence type="ECO:0000256" key="2">
    <source>
        <dbReference type="ARBA" id="ARBA00022801"/>
    </source>
</evidence>
<dbReference type="PANTHER" id="PTHR43240:SF5">
    <property type="entry name" value="1,4-DIHYDROXY-2-NAPHTHOYL-COA THIOESTERASE 1"/>
    <property type="match status" value="1"/>
</dbReference>
<dbReference type="InterPro" id="IPR003736">
    <property type="entry name" value="PAAI_dom"/>
</dbReference>
<name>A0AAV4LF75_9BACL</name>
<dbReference type="EMBL" id="BOQE01000001">
    <property type="protein sequence ID" value="GIM46484.1"/>
    <property type="molecule type" value="Genomic_DNA"/>
</dbReference>
<dbReference type="InterPro" id="IPR029069">
    <property type="entry name" value="HotDog_dom_sf"/>
</dbReference>
<sequence length="68" mass="7294">MPVHDATRQPFGMLHGGASVVLAETVASVGTWNLIDMEKEYVVGLKINANHIRGKKDGMVTAIGIPIH</sequence>
<reference evidence="4" key="1">
    <citation type="journal article" date="2023" name="Int. J. Syst. Evol. Microbiol.">
        <title>Collibacillus ludicampi gen. nov., sp. nov., a new soil bacterium of the family Alicyclobacillaceae.</title>
        <authorList>
            <person name="Jojima T."/>
            <person name="Ioku Y."/>
            <person name="Fukuta Y."/>
            <person name="Shirasaka N."/>
            <person name="Matsumura Y."/>
            <person name="Mori M."/>
        </authorList>
    </citation>
    <scope>NUCLEOTIDE SEQUENCE</scope>
    <source>
        <strain evidence="4">TP075</strain>
    </source>
</reference>
<dbReference type="CDD" id="cd03443">
    <property type="entry name" value="PaaI_thioesterase"/>
    <property type="match status" value="1"/>
</dbReference>
<proteinExistence type="inferred from homology"/>
<dbReference type="NCBIfam" id="TIGR00369">
    <property type="entry name" value="unchar_dom_1"/>
    <property type="match status" value="1"/>
</dbReference>